<organism evidence="1 4">
    <name type="scientific">Marinomonas gallaica</name>
    <dbReference type="NCBI Taxonomy" id="1806667"/>
    <lineage>
        <taxon>Bacteria</taxon>
        <taxon>Pseudomonadati</taxon>
        <taxon>Pseudomonadota</taxon>
        <taxon>Gammaproteobacteria</taxon>
        <taxon>Oceanospirillales</taxon>
        <taxon>Oceanospirillaceae</taxon>
        <taxon>Marinomonas</taxon>
    </lineage>
</organism>
<dbReference type="Proteomes" id="UP000092871">
    <property type="component" value="Unassembled WGS sequence"/>
</dbReference>
<reference evidence="2 3" key="2">
    <citation type="submission" date="2016-06" db="EMBL/GenBank/DDBJ databases">
        <authorList>
            <person name="Rodrigo-Torres L."/>
            <person name="Arahal D.R."/>
        </authorList>
    </citation>
    <scope>NUCLEOTIDE SEQUENCE [LARGE SCALE GENOMIC DNA]</scope>
    <source>
        <strain evidence="2 3">CECT 5116</strain>
    </source>
</reference>
<evidence type="ECO:0000313" key="1">
    <source>
        <dbReference type="EMBL" id="SBT19122.1"/>
    </source>
</evidence>
<sequence length="340" mass="39263">MKKADLLKEARKRRRKMVKVQNKKRFKTKFTKKTVGTVTRILEGKKYGVEHALDMHASSYVVMPAEAIYEKDLLKEYQSVIDTCHIYIIGYLPKIDFVGAAQIGNDLELSFLIANQKRVLRFGSIPDNVTFKVDDGYHFMEDSNGSRYWWDDDKLMHMLNQQPPNLHFEVKYVGQAYGQDGSRNALDRLIKHETLQKIAVKGVPEGYKLSLLLLEIEPDNTLITAFTPNAQVQGTEGSRIKSGLEKLYGTTESERISLFEAAMIRYFSPEYNKEFKNSFPSTNLKILQDCYDKDISAVFAEICIDEIPFMLFSDAVEPKQYHFSKHDLHQEPDRKVFFCV</sequence>
<evidence type="ECO:0000313" key="4">
    <source>
        <dbReference type="Proteomes" id="UP000092871"/>
    </source>
</evidence>
<reference evidence="1 4" key="1">
    <citation type="submission" date="2016-06" db="EMBL/GenBank/DDBJ databases">
        <authorList>
            <person name="Kjaerup R.B."/>
            <person name="Dalgaard T.S."/>
            <person name="Juul-Madsen H.R."/>
        </authorList>
    </citation>
    <scope>NUCLEOTIDE SEQUENCE [LARGE SCALE GENOMIC DNA]</scope>
    <source>
        <strain evidence="1 4">CECT 5115</strain>
    </source>
</reference>
<accession>A0A1C3JVK2</accession>
<proteinExistence type="predicted"/>
<evidence type="ECO:0000313" key="3">
    <source>
        <dbReference type="Proteomes" id="UP000092840"/>
    </source>
</evidence>
<dbReference type="EMBL" id="FLRA01000026">
    <property type="protein sequence ID" value="SBT19122.1"/>
    <property type="molecule type" value="Genomic_DNA"/>
</dbReference>
<dbReference type="AlphaFoldDB" id="A0A1C3JVK2"/>
<evidence type="ECO:0000313" key="2">
    <source>
        <dbReference type="EMBL" id="SBT22714.1"/>
    </source>
</evidence>
<dbReference type="RefSeq" id="WP_211564853.1">
    <property type="nucleotide sequence ID" value="NZ_FLRA01000026.1"/>
</dbReference>
<keyword evidence="3" id="KW-1185">Reference proteome</keyword>
<dbReference type="EMBL" id="FLRB01000030">
    <property type="protein sequence ID" value="SBT22714.1"/>
    <property type="molecule type" value="Genomic_DNA"/>
</dbReference>
<protein>
    <submittedName>
        <fullName evidence="1">Uncharacterized protein</fullName>
    </submittedName>
</protein>
<gene>
    <name evidence="1" type="ORF">MGA5115_03283</name>
    <name evidence="2" type="ORF">MGA5116_03339</name>
</gene>
<dbReference type="Proteomes" id="UP000092840">
    <property type="component" value="Unassembled WGS sequence"/>
</dbReference>
<name>A0A1C3JVK2_9GAMM</name>